<organism evidence="2 3">
    <name type="scientific">Halogeometricum rufum</name>
    <dbReference type="NCBI Taxonomy" id="553469"/>
    <lineage>
        <taxon>Archaea</taxon>
        <taxon>Methanobacteriati</taxon>
        <taxon>Methanobacteriota</taxon>
        <taxon>Stenosarchaea group</taxon>
        <taxon>Halobacteria</taxon>
        <taxon>Halobacteriales</taxon>
        <taxon>Haloferacaceae</taxon>
        <taxon>Halogeometricum</taxon>
    </lineage>
</organism>
<name>A0A1I6GJ43_9EURY</name>
<evidence type="ECO:0000256" key="1">
    <source>
        <dbReference type="SAM" id="MobiDB-lite"/>
    </source>
</evidence>
<dbReference type="EMBL" id="FOYT01000001">
    <property type="protein sequence ID" value="SFR42159.1"/>
    <property type="molecule type" value="Genomic_DNA"/>
</dbReference>
<evidence type="ECO:0000313" key="3">
    <source>
        <dbReference type="Proteomes" id="UP000198531"/>
    </source>
</evidence>
<gene>
    <name evidence="2" type="ORF">SAMN04487947_1231</name>
</gene>
<protein>
    <submittedName>
        <fullName evidence="2">Uncharacterized protein</fullName>
    </submittedName>
</protein>
<reference evidence="3" key="1">
    <citation type="submission" date="2016-10" db="EMBL/GenBank/DDBJ databases">
        <authorList>
            <person name="Varghese N."/>
            <person name="Submissions S."/>
        </authorList>
    </citation>
    <scope>NUCLEOTIDE SEQUENCE [LARGE SCALE GENOMIC DNA]</scope>
    <source>
        <strain evidence="3">CGMCC 1.7736</strain>
    </source>
</reference>
<evidence type="ECO:0000313" key="2">
    <source>
        <dbReference type="EMBL" id="SFR42159.1"/>
    </source>
</evidence>
<dbReference type="AlphaFoldDB" id="A0A1I6GJ43"/>
<feature type="region of interest" description="Disordered" evidence="1">
    <location>
        <begin position="1"/>
        <end position="44"/>
    </location>
</feature>
<feature type="compositionally biased region" description="Acidic residues" evidence="1">
    <location>
        <begin position="16"/>
        <end position="26"/>
    </location>
</feature>
<dbReference type="STRING" id="553469.SAMN04487947_1231"/>
<sequence>MGKSPAAIDGKRFLDDEPYVEGEAGEDLTPGELVEQTGTTSDGTPILAPVDSVDKTDAEVMLIEVPSTPPLRNADTTTDPIDDTITSGTVVQAMVLRSGDTAQNALLASGTDLSAAADADISAGDILGSYSDGSLKATTTAGAGLLVATEAVDNSGAAAGERARINVRRI</sequence>
<dbReference type="OrthoDB" id="374557at2157"/>
<dbReference type="Proteomes" id="UP000198531">
    <property type="component" value="Unassembled WGS sequence"/>
</dbReference>
<accession>A0A1I6GJ43</accession>
<keyword evidence="3" id="KW-1185">Reference proteome</keyword>
<proteinExistence type="predicted"/>
<dbReference type="RefSeq" id="WP_089805563.1">
    <property type="nucleotide sequence ID" value="NZ_FOYT01000001.1"/>
</dbReference>